<name>A0A2B8BJJ4_9PROT</name>
<dbReference type="InterPro" id="IPR006225">
    <property type="entry name" value="PsdUridine_synth_RluC/D"/>
</dbReference>
<protein>
    <recommendedName>
        <fullName evidence="8">Pseudouridine synthase</fullName>
        <ecNumber evidence="8">5.4.99.-</ecNumber>
    </recommendedName>
</protein>
<evidence type="ECO:0000256" key="5">
    <source>
        <dbReference type="ARBA" id="ARBA00056072"/>
    </source>
</evidence>
<evidence type="ECO:0000256" key="3">
    <source>
        <dbReference type="ARBA" id="ARBA00023235"/>
    </source>
</evidence>
<dbReference type="CDD" id="cd00165">
    <property type="entry name" value="S4"/>
    <property type="match status" value="1"/>
</dbReference>
<dbReference type="GO" id="GO:0000455">
    <property type="term" value="P:enzyme-directed rRNA pseudouridine synthesis"/>
    <property type="evidence" value="ECO:0007669"/>
    <property type="project" value="UniProtKB-ARBA"/>
</dbReference>
<dbReference type="PANTHER" id="PTHR21600:SF44">
    <property type="entry name" value="RIBOSOMAL LARGE SUBUNIT PSEUDOURIDINE SYNTHASE D"/>
    <property type="match status" value="1"/>
</dbReference>
<comment type="catalytic activity">
    <reaction evidence="4">
        <text>uridine(1911/1915/1917) in 23S rRNA = pseudouridine(1911/1915/1917) in 23S rRNA</text>
        <dbReference type="Rhea" id="RHEA:42524"/>
        <dbReference type="Rhea" id="RHEA-COMP:10097"/>
        <dbReference type="Rhea" id="RHEA-COMP:10098"/>
        <dbReference type="ChEBI" id="CHEBI:65314"/>
        <dbReference type="ChEBI" id="CHEBI:65315"/>
        <dbReference type="EC" id="5.4.99.23"/>
    </reaction>
</comment>
<feature type="active site" evidence="6">
    <location>
        <position position="171"/>
    </location>
</feature>
<dbReference type="NCBIfam" id="TIGR00005">
    <property type="entry name" value="rluA_subfam"/>
    <property type="match status" value="1"/>
</dbReference>
<comment type="caution">
    <text evidence="11">The sequence shown here is derived from an EMBL/GenBank/DDBJ whole genome shotgun (WGS) entry which is preliminary data.</text>
</comment>
<dbReference type="OrthoDB" id="9807829at2"/>
<evidence type="ECO:0000256" key="8">
    <source>
        <dbReference type="RuleBase" id="RU362028"/>
    </source>
</evidence>
<dbReference type="InterPro" id="IPR006224">
    <property type="entry name" value="PsdUridine_synth_RluA-like_CS"/>
</dbReference>
<evidence type="ECO:0000256" key="1">
    <source>
        <dbReference type="ARBA" id="ARBA00010876"/>
    </source>
</evidence>
<feature type="region of interest" description="Disordered" evidence="9">
    <location>
        <begin position="1"/>
        <end position="31"/>
    </location>
</feature>
<evidence type="ECO:0000256" key="4">
    <source>
        <dbReference type="ARBA" id="ARBA00036882"/>
    </source>
</evidence>
<dbReference type="GO" id="GO:0160140">
    <property type="term" value="F:23S rRNA pseudouridine(1911/1915/1917) synthase activity"/>
    <property type="evidence" value="ECO:0007669"/>
    <property type="project" value="UniProtKB-EC"/>
</dbReference>
<dbReference type="PANTHER" id="PTHR21600">
    <property type="entry name" value="MITOCHONDRIAL RNA PSEUDOURIDINE SYNTHASE"/>
    <property type="match status" value="1"/>
</dbReference>
<keyword evidence="3 8" id="KW-0413">Isomerase</keyword>
<organism evidence="11 12">
    <name type="scientific">Azospirillum palustre</name>
    <dbReference type="NCBI Taxonomy" id="2044885"/>
    <lineage>
        <taxon>Bacteria</taxon>
        <taxon>Pseudomonadati</taxon>
        <taxon>Pseudomonadota</taxon>
        <taxon>Alphaproteobacteria</taxon>
        <taxon>Rhodospirillales</taxon>
        <taxon>Azospirillaceae</taxon>
        <taxon>Azospirillum</taxon>
    </lineage>
</organism>
<keyword evidence="12" id="KW-1185">Reference proteome</keyword>
<dbReference type="CDD" id="cd02869">
    <property type="entry name" value="PseudoU_synth_RluA_like"/>
    <property type="match status" value="1"/>
</dbReference>
<comment type="similarity">
    <text evidence="1 8">Belongs to the pseudouridine synthase RluA family.</text>
</comment>
<keyword evidence="2 7" id="KW-0694">RNA-binding</keyword>
<accession>A0A2B8BJJ4</accession>
<dbReference type="Pfam" id="PF00849">
    <property type="entry name" value="PseudoU_synth_2"/>
    <property type="match status" value="1"/>
</dbReference>
<dbReference type="PROSITE" id="PS50889">
    <property type="entry name" value="S4"/>
    <property type="match status" value="1"/>
</dbReference>
<reference evidence="12" key="1">
    <citation type="submission" date="2017-10" db="EMBL/GenBank/DDBJ databases">
        <authorList>
            <person name="Kravchenko I.K."/>
            <person name="Grouzdev D.S."/>
        </authorList>
    </citation>
    <scope>NUCLEOTIDE SEQUENCE [LARGE SCALE GENOMIC DNA]</scope>
    <source>
        <strain evidence="12">B2</strain>
    </source>
</reference>
<dbReference type="AlphaFoldDB" id="A0A2B8BJJ4"/>
<dbReference type="InterPro" id="IPR002942">
    <property type="entry name" value="S4_RNA-bd"/>
</dbReference>
<evidence type="ECO:0000256" key="7">
    <source>
        <dbReference type="PROSITE-ProRule" id="PRU00182"/>
    </source>
</evidence>
<dbReference type="SMART" id="SM00363">
    <property type="entry name" value="S4"/>
    <property type="match status" value="1"/>
</dbReference>
<dbReference type="InterPro" id="IPR036986">
    <property type="entry name" value="S4_RNA-bd_sf"/>
</dbReference>
<evidence type="ECO:0000313" key="11">
    <source>
        <dbReference type="EMBL" id="PGH57703.1"/>
    </source>
</evidence>
<dbReference type="Proteomes" id="UP000225379">
    <property type="component" value="Unassembled WGS sequence"/>
</dbReference>
<dbReference type="Gene3D" id="3.30.2350.10">
    <property type="entry name" value="Pseudouridine synthase"/>
    <property type="match status" value="1"/>
</dbReference>
<dbReference type="InterPro" id="IPR006145">
    <property type="entry name" value="PsdUridine_synth_RsuA/RluA"/>
</dbReference>
<dbReference type="Gene3D" id="3.10.290.10">
    <property type="entry name" value="RNA-binding S4 domain"/>
    <property type="match status" value="1"/>
</dbReference>
<comment type="catalytic activity">
    <reaction evidence="8">
        <text>a uridine in RNA = a pseudouridine in RNA</text>
        <dbReference type="Rhea" id="RHEA:48348"/>
        <dbReference type="Rhea" id="RHEA-COMP:12068"/>
        <dbReference type="Rhea" id="RHEA-COMP:12069"/>
        <dbReference type="ChEBI" id="CHEBI:65314"/>
        <dbReference type="ChEBI" id="CHEBI:65315"/>
    </reaction>
</comment>
<proteinExistence type="inferred from homology"/>
<evidence type="ECO:0000259" key="10">
    <source>
        <dbReference type="SMART" id="SM00363"/>
    </source>
</evidence>
<dbReference type="InterPro" id="IPR020103">
    <property type="entry name" value="PsdUridine_synth_cat_dom_sf"/>
</dbReference>
<evidence type="ECO:0000256" key="9">
    <source>
        <dbReference type="SAM" id="MobiDB-lite"/>
    </source>
</evidence>
<feature type="domain" description="RNA-binding S4" evidence="10">
    <location>
        <begin position="46"/>
        <end position="111"/>
    </location>
</feature>
<dbReference type="EC" id="5.4.99.-" evidence="8"/>
<dbReference type="SUPFAM" id="SSF55120">
    <property type="entry name" value="Pseudouridine synthase"/>
    <property type="match status" value="1"/>
</dbReference>
<sequence>MPADMPDDLSDDLPDDLLDADDDAGSPADTAPRLLACTIPDEAAGQRLDKALAAGLPDLSRSRVQALLEQGCVRGDGRTITDASLRVKPGQTFEVQVPGAEAAEPVAQDIPLDVVYEDADVLVIDKPAGLVVHPAAGNPDGTLVNALLAHCGDSLSGIGGVRRPGIVHRLDKDTSGLMVVAKNDRAHHGLSDQFADRTLSRTYLALVWGVPNPTHGRIEGNIGRSSADRKKMAVVTGGGKPAGTKYRVVKSFGMAASLVECVLETGRTHQIRVHLTHIGHPLVGDPLYGRGRSGRPGGKFASLLHEPVRSSLVGFPRQALHAAALTFRHPVSGEIVAFHSSIPADIHELIVTLESV</sequence>
<gene>
    <name evidence="11" type="ORF">CRT60_06865</name>
</gene>
<dbReference type="InterPro" id="IPR050188">
    <property type="entry name" value="RluA_PseudoU_synthase"/>
</dbReference>
<comment type="function">
    <text evidence="5">Responsible for synthesis of pseudouridine from uracil at positions 1911, 1915 and 1917 in 23S ribosomal RNA.</text>
</comment>
<evidence type="ECO:0000313" key="12">
    <source>
        <dbReference type="Proteomes" id="UP000225379"/>
    </source>
</evidence>
<dbReference type="FunFam" id="3.30.2350.10:FF:000006">
    <property type="entry name" value="Pseudouridine synthase"/>
    <property type="match status" value="1"/>
</dbReference>
<dbReference type="PROSITE" id="PS01129">
    <property type="entry name" value="PSI_RLU"/>
    <property type="match status" value="1"/>
</dbReference>
<dbReference type="Pfam" id="PF01479">
    <property type="entry name" value="S4"/>
    <property type="match status" value="1"/>
</dbReference>
<dbReference type="GO" id="GO:0003723">
    <property type="term" value="F:RNA binding"/>
    <property type="evidence" value="ECO:0007669"/>
    <property type="project" value="UniProtKB-KW"/>
</dbReference>
<evidence type="ECO:0000256" key="2">
    <source>
        <dbReference type="ARBA" id="ARBA00022884"/>
    </source>
</evidence>
<dbReference type="EMBL" id="PDKW01000039">
    <property type="protein sequence ID" value="PGH57703.1"/>
    <property type="molecule type" value="Genomic_DNA"/>
</dbReference>
<dbReference type="SUPFAM" id="SSF55174">
    <property type="entry name" value="Alpha-L RNA-binding motif"/>
    <property type="match status" value="1"/>
</dbReference>
<feature type="compositionally biased region" description="Acidic residues" evidence="9">
    <location>
        <begin position="1"/>
        <end position="24"/>
    </location>
</feature>
<evidence type="ECO:0000256" key="6">
    <source>
        <dbReference type="PIRSR" id="PIRSR606225-1"/>
    </source>
</evidence>